<sequence>MPPPQPLPPPPPPKQKLPLLAQPRYSRNFDPWNAISTGHQRAEADGPPGWRESRNIKMNTQFRADHSGGRRISDTVSAGSDDFDERLGMLVPKELRARSAKSVADMLRNPGSMRAVSASASASGSTPASCPPPEKGLKSEGRAGFGMMTEETLSLERKARDEARAEARANQAEQRKIFDGLVIYVNGSTHPLVSDHKLKHLLSEHGARMSLHLGRRQVTHVILGKPSGASGGAGGGLAGGKLEKEIRRVGGYGIKFVGVEWALESIKAGKRLPEARFANLKIAARGQQSVLLGASSKAAGSTQHPAAGIPGG</sequence>
<evidence type="ECO:0000313" key="3">
    <source>
        <dbReference type="EMBL" id="GAB1313893.1"/>
    </source>
</evidence>
<feature type="compositionally biased region" description="Low complexity" evidence="1">
    <location>
        <begin position="117"/>
        <end position="128"/>
    </location>
</feature>
<dbReference type="InterPro" id="IPR036420">
    <property type="entry name" value="BRCT_dom_sf"/>
</dbReference>
<dbReference type="GeneID" id="98174846"/>
<reference evidence="3 4" key="1">
    <citation type="submission" date="2024-09" db="EMBL/GenBank/DDBJ databases">
        <title>Itraconazole resistance in Madurella fahalii resulting from another homologue of gene encoding cytochrome P450 14-alpha sterol demethylase (CYP51).</title>
        <authorList>
            <person name="Yoshioka I."/>
            <person name="Fahal A.H."/>
            <person name="Kaneko S."/>
            <person name="Yaguchi T."/>
        </authorList>
    </citation>
    <scope>NUCLEOTIDE SEQUENCE [LARGE SCALE GENOMIC DNA]</scope>
    <source>
        <strain evidence="3 4">IFM 68171</strain>
    </source>
</reference>
<keyword evidence="4" id="KW-1185">Reference proteome</keyword>
<dbReference type="EMBL" id="BAAFSV010000002">
    <property type="protein sequence ID" value="GAB1313893.1"/>
    <property type="molecule type" value="Genomic_DNA"/>
</dbReference>
<organism evidence="3 4">
    <name type="scientific">Madurella fahalii</name>
    <dbReference type="NCBI Taxonomy" id="1157608"/>
    <lineage>
        <taxon>Eukaryota</taxon>
        <taxon>Fungi</taxon>
        <taxon>Dikarya</taxon>
        <taxon>Ascomycota</taxon>
        <taxon>Pezizomycotina</taxon>
        <taxon>Sordariomycetes</taxon>
        <taxon>Sordariomycetidae</taxon>
        <taxon>Sordariales</taxon>
        <taxon>Sordariales incertae sedis</taxon>
        <taxon>Madurella</taxon>
    </lineage>
</organism>
<dbReference type="Proteomes" id="UP001628179">
    <property type="component" value="Unassembled WGS sequence"/>
</dbReference>
<protein>
    <submittedName>
        <fullName evidence="3">BRCT domain-containing protein</fullName>
    </submittedName>
</protein>
<dbReference type="PROSITE" id="PS50172">
    <property type="entry name" value="BRCT"/>
    <property type="match status" value="1"/>
</dbReference>
<comment type="caution">
    <text evidence="3">The sequence shown here is derived from an EMBL/GenBank/DDBJ whole genome shotgun (WGS) entry which is preliminary data.</text>
</comment>
<dbReference type="InterPro" id="IPR001357">
    <property type="entry name" value="BRCT_dom"/>
</dbReference>
<name>A0ABQ0G812_9PEZI</name>
<dbReference type="SUPFAM" id="SSF52113">
    <property type="entry name" value="BRCT domain"/>
    <property type="match status" value="1"/>
</dbReference>
<evidence type="ECO:0000313" key="4">
    <source>
        <dbReference type="Proteomes" id="UP001628179"/>
    </source>
</evidence>
<feature type="region of interest" description="Disordered" evidence="1">
    <location>
        <begin position="28"/>
        <end position="54"/>
    </location>
</feature>
<evidence type="ECO:0000256" key="1">
    <source>
        <dbReference type="SAM" id="MobiDB-lite"/>
    </source>
</evidence>
<gene>
    <name evidence="3" type="ORF">MFIFM68171_04103</name>
</gene>
<dbReference type="PANTHER" id="PTHR45990">
    <property type="entry name" value="DNA REPAIR PROTEIN REV1"/>
    <property type="match status" value="1"/>
</dbReference>
<dbReference type="Gene3D" id="3.40.50.10190">
    <property type="entry name" value="BRCT domain"/>
    <property type="match status" value="1"/>
</dbReference>
<proteinExistence type="predicted"/>
<feature type="region of interest" description="Disordered" evidence="1">
    <location>
        <begin position="114"/>
        <end position="146"/>
    </location>
</feature>
<accession>A0ABQ0G812</accession>
<dbReference type="Pfam" id="PF12738">
    <property type="entry name" value="PTCB-BRCT"/>
    <property type="match status" value="1"/>
</dbReference>
<dbReference type="PANTHER" id="PTHR45990:SF1">
    <property type="entry name" value="DNA REPAIR PROTEIN REV1"/>
    <property type="match status" value="1"/>
</dbReference>
<dbReference type="RefSeq" id="XP_070915624.1">
    <property type="nucleotide sequence ID" value="XM_071059523.1"/>
</dbReference>
<evidence type="ECO:0000259" key="2">
    <source>
        <dbReference type="PROSITE" id="PS50172"/>
    </source>
</evidence>
<feature type="domain" description="BRCT" evidence="2">
    <location>
        <begin position="173"/>
        <end position="279"/>
    </location>
</feature>